<dbReference type="Proteomes" id="UP000007382">
    <property type="component" value="Chromosome"/>
</dbReference>
<dbReference type="SUPFAM" id="SSF161098">
    <property type="entry name" value="MetI-like"/>
    <property type="match status" value="1"/>
</dbReference>
<feature type="transmembrane region" description="Helical" evidence="5">
    <location>
        <begin position="198"/>
        <end position="221"/>
    </location>
</feature>
<dbReference type="KEGG" id="lfc:LFE_0057"/>
<keyword evidence="8" id="KW-1185">Reference proteome</keyword>
<dbReference type="PROSITE" id="PS50928">
    <property type="entry name" value="ABC_TM1"/>
    <property type="match status" value="1"/>
</dbReference>
<dbReference type="HOGENOM" id="CLU_028518_1_0_0"/>
<evidence type="ECO:0000313" key="8">
    <source>
        <dbReference type="Proteomes" id="UP000007382"/>
    </source>
</evidence>
<dbReference type="STRING" id="1162668.LFE_0057"/>
<dbReference type="eggNOG" id="COG1173">
    <property type="taxonomic scope" value="Bacteria"/>
</dbReference>
<dbReference type="OrthoDB" id="44350at2"/>
<dbReference type="Gene3D" id="1.10.3720.10">
    <property type="entry name" value="MetI-like"/>
    <property type="match status" value="1"/>
</dbReference>
<dbReference type="GO" id="GO:0055085">
    <property type="term" value="P:transmembrane transport"/>
    <property type="evidence" value="ECO:0007669"/>
    <property type="project" value="InterPro"/>
</dbReference>
<dbReference type="PANTHER" id="PTHR43839">
    <property type="entry name" value="OPPC IN A BINDING PROTEIN-DEPENDENT TRANSPORT SYSTEM"/>
    <property type="match status" value="1"/>
</dbReference>
<feature type="transmembrane region" description="Helical" evidence="5">
    <location>
        <begin position="305"/>
        <end position="325"/>
    </location>
</feature>
<comment type="subcellular location">
    <subcellularLocation>
        <location evidence="1 5">Cell membrane</location>
        <topology evidence="1 5">Multi-pass membrane protein</topology>
    </subcellularLocation>
</comment>
<evidence type="ECO:0000259" key="6">
    <source>
        <dbReference type="PROSITE" id="PS50928"/>
    </source>
</evidence>
<keyword evidence="3 5" id="KW-1133">Transmembrane helix</keyword>
<keyword evidence="4 5" id="KW-0472">Membrane</keyword>
<dbReference type="EMBL" id="AP012342">
    <property type="protein sequence ID" value="BAM05787.1"/>
    <property type="molecule type" value="Genomic_DNA"/>
</dbReference>
<gene>
    <name evidence="7" type="ordered locus">LFE_0057</name>
</gene>
<dbReference type="InterPro" id="IPR000515">
    <property type="entry name" value="MetI-like"/>
</dbReference>
<evidence type="ECO:0000313" key="7">
    <source>
        <dbReference type="EMBL" id="BAM05787.1"/>
    </source>
</evidence>
<dbReference type="Pfam" id="PF00528">
    <property type="entry name" value="BPD_transp_1"/>
    <property type="match status" value="1"/>
</dbReference>
<proteinExistence type="inferred from homology"/>
<dbReference type="InterPro" id="IPR035906">
    <property type="entry name" value="MetI-like_sf"/>
</dbReference>
<feature type="transmembrane region" description="Helical" evidence="5">
    <location>
        <begin position="12"/>
        <end position="36"/>
    </location>
</feature>
<keyword evidence="5" id="KW-0813">Transport</keyword>
<organism evidence="7 8">
    <name type="scientific">Leptospirillum ferrooxidans (strain C2-3)</name>
    <dbReference type="NCBI Taxonomy" id="1162668"/>
    <lineage>
        <taxon>Bacteria</taxon>
        <taxon>Pseudomonadati</taxon>
        <taxon>Nitrospirota</taxon>
        <taxon>Nitrospiria</taxon>
        <taxon>Nitrospirales</taxon>
        <taxon>Nitrospiraceae</taxon>
        <taxon>Leptospirillum</taxon>
    </lineage>
</organism>
<protein>
    <submittedName>
        <fullName evidence="7">Putative oligopeptide ABC transporter, permease</fullName>
    </submittedName>
</protein>
<sequence>MGRLGRFLNKGGWAGKILLGLFVVSLFGEFFVPYGYNNVRFDLSYAPAIYPRVTASGIVVPILEQVDPITRTYRIVPGKESSVHFFCKGDRYRLLGVFPSELHLICVDAPGRISFLGSDALGRDLFSRLIVGMRLSFLLSLFGVAISFVVGVTAGLIAGYRGGWVDAVIMRTGEVFMAIPSLYLLMGFRALFPPGIPSGEAAIVITGALALVGWASLARVIRGVTMSLVKEDYVLAAKSSGARPLDIFLKHLLPNMSPYLVVAVTLSVPGFIVGEAGLSFLGLGISPPHPSLGNMLADAQSLTVIRTAPWLLMAGFLVVVLVMMFNRLGDHIRESD</sequence>
<reference evidence="7 8" key="1">
    <citation type="journal article" date="2012" name="J. Bacteriol.">
        <title>Complete Genome Sequence of Leptospirillum ferrooxidans Strain C2-3, Isolated from a Fresh Volcanic Ash Deposit on the Island of Miyake, Japan.</title>
        <authorList>
            <person name="Fujimura R."/>
            <person name="Sato Y."/>
            <person name="Nishizawa T."/>
            <person name="Oshima K."/>
            <person name="Kim S.-W."/>
            <person name="Hattori M."/>
            <person name="Kamijo T."/>
            <person name="Ohta H."/>
        </authorList>
    </citation>
    <scope>NUCLEOTIDE SEQUENCE [LARGE SCALE GENOMIC DNA]</scope>
    <source>
        <strain evidence="7 8">C2-3</strain>
    </source>
</reference>
<evidence type="ECO:0000256" key="2">
    <source>
        <dbReference type="ARBA" id="ARBA00022692"/>
    </source>
</evidence>
<dbReference type="CDD" id="cd06261">
    <property type="entry name" value="TM_PBP2"/>
    <property type="match status" value="1"/>
</dbReference>
<feature type="transmembrane region" description="Helical" evidence="5">
    <location>
        <begin position="172"/>
        <end position="192"/>
    </location>
</feature>
<feature type="domain" description="ABC transmembrane type-1" evidence="6">
    <location>
        <begin position="133"/>
        <end position="329"/>
    </location>
</feature>
<keyword evidence="2 5" id="KW-0812">Transmembrane</keyword>
<evidence type="ECO:0000256" key="1">
    <source>
        <dbReference type="ARBA" id="ARBA00004651"/>
    </source>
</evidence>
<evidence type="ECO:0000256" key="3">
    <source>
        <dbReference type="ARBA" id="ARBA00022989"/>
    </source>
</evidence>
<dbReference type="PANTHER" id="PTHR43839:SF1">
    <property type="entry name" value="OPPC IN A BINDING PROTEIN-DEPENDENT TRANSPORT SYSTEM"/>
    <property type="match status" value="1"/>
</dbReference>
<feature type="transmembrane region" description="Helical" evidence="5">
    <location>
        <begin position="135"/>
        <end position="160"/>
    </location>
</feature>
<name>I0IKI8_LEPFC</name>
<accession>I0IKI8</accession>
<evidence type="ECO:0000256" key="4">
    <source>
        <dbReference type="ARBA" id="ARBA00023136"/>
    </source>
</evidence>
<comment type="similarity">
    <text evidence="5">Belongs to the binding-protein-dependent transport system permease family.</text>
</comment>
<dbReference type="PATRIC" id="fig|1162668.3.peg.66"/>
<evidence type="ECO:0000256" key="5">
    <source>
        <dbReference type="RuleBase" id="RU363032"/>
    </source>
</evidence>
<feature type="transmembrane region" description="Helical" evidence="5">
    <location>
        <begin position="259"/>
        <end position="285"/>
    </location>
</feature>
<reference evidence="8" key="2">
    <citation type="submission" date="2012-03" db="EMBL/GenBank/DDBJ databases">
        <title>The complete genome sequence of the pioneer microbe on fresh volcanic deposit, Leptospirillum ferrooxidans strain C2-3.</title>
        <authorList>
            <person name="Fujimura R."/>
            <person name="Sato Y."/>
            <person name="Nishizawa T."/>
            <person name="Nanba K."/>
            <person name="Oshima K."/>
            <person name="Hattori M."/>
            <person name="Kamijo T."/>
            <person name="Ohta H."/>
        </authorList>
    </citation>
    <scope>NUCLEOTIDE SEQUENCE [LARGE SCALE GENOMIC DNA]</scope>
    <source>
        <strain evidence="8">C2-3</strain>
    </source>
</reference>
<dbReference type="AlphaFoldDB" id="I0IKI8"/>
<dbReference type="GO" id="GO:0005886">
    <property type="term" value="C:plasma membrane"/>
    <property type="evidence" value="ECO:0007669"/>
    <property type="project" value="UniProtKB-SubCell"/>
</dbReference>